<gene>
    <name evidence="7" type="primary">Ippk_0</name>
    <name evidence="7" type="ORF">GTO96_0005240</name>
</gene>
<keyword evidence="3 6" id="KW-0547">Nucleotide-binding</keyword>
<dbReference type="AlphaFoldDB" id="A0A8X7XPF6"/>
<comment type="caution">
    <text evidence="7">The sequence shown here is derived from an EMBL/GenBank/DDBJ whole genome shotgun (WGS) entry which is preliminary data.</text>
</comment>
<comment type="function">
    <text evidence="6">Phosphorylates Ins(1,3,4,5,6)P5 at position 2 to form Ins(1,2,3,4,5,6)P6 (InsP6 or phytate).</text>
</comment>
<keyword evidence="4 6" id="KW-0418">Kinase</keyword>
<organism evidence="7 8">
    <name type="scientific">Polypterus senegalus</name>
    <name type="common">Senegal bichir</name>
    <dbReference type="NCBI Taxonomy" id="55291"/>
    <lineage>
        <taxon>Eukaryota</taxon>
        <taxon>Metazoa</taxon>
        <taxon>Chordata</taxon>
        <taxon>Craniata</taxon>
        <taxon>Vertebrata</taxon>
        <taxon>Euteleostomi</taxon>
        <taxon>Actinopterygii</taxon>
        <taxon>Polypteriformes</taxon>
        <taxon>Polypteridae</taxon>
        <taxon>Polypterus</taxon>
    </lineage>
</organism>
<accession>A0A8X7XPF6</accession>
<dbReference type="GO" id="GO:0032958">
    <property type="term" value="P:inositol phosphate biosynthetic process"/>
    <property type="evidence" value="ECO:0007669"/>
    <property type="project" value="TreeGrafter"/>
</dbReference>
<dbReference type="GO" id="GO:0005634">
    <property type="term" value="C:nucleus"/>
    <property type="evidence" value="ECO:0007669"/>
    <property type="project" value="TreeGrafter"/>
</dbReference>
<dbReference type="GO" id="GO:0005524">
    <property type="term" value="F:ATP binding"/>
    <property type="evidence" value="ECO:0007669"/>
    <property type="project" value="UniProtKB-KW"/>
</dbReference>
<evidence type="ECO:0000256" key="2">
    <source>
        <dbReference type="ARBA" id="ARBA00022679"/>
    </source>
</evidence>
<dbReference type="EMBL" id="JAATIS010000094">
    <property type="protein sequence ID" value="KAG2470799.1"/>
    <property type="molecule type" value="Genomic_DNA"/>
</dbReference>
<reference evidence="7 8" key="1">
    <citation type="journal article" date="2021" name="Cell">
        <title>Tracing the genetic footprints of vertebrate landing in non-teleost ray-finned fishes.</title>
        <authorList>
            <person name="Bi X."/>
            <person name="Wang K."/>
            <person name="Yang L."/>
            <person name="Pan H."/>
            <person name="Jiang H."/>
            <person name="Wei Q."/>
            <person name="Fang M."/>
            <person name="Yu H."/>
            <person name="Zhu C."/>
            <person name="Cai Y."/>
            <person name="He Y."/>
            <person name="Gan X."/>
            <person name="Zeng H."/>
            <person name="Yu D."/>
            <person name="Zhu Y."/>
            <person name="Jiang H."/>
            <person name="Qiu Q."/>
            <person name="Yang H."/>
            <person name="Zhang Y.E."/>
            <person name="Wang W."/>
            <person name="Zhu M."/>
            <person name="He S."/>
            <person name="Zhang G."/>
        </authorList>
    </citation>
    <scope>NUCLEOTIDE SEQUENCE [LARGE SCALE GENOMIC DNA]</scope>
    <source>
        <strain evidence="7">Bchr_013</strain>
    </source>
</reference>
<keyword evidence="8" id="KW-1185">Reference proteome</keyword>
<evidence type="ECO:0000256" key="3">
    <source>
        <dbReference type="ARBA" id="ARBA00022741"/>
    </source>
</evidence>
<evidence type="ECO:0000256" key="5">
    <source>
        <dbReference type="ARBA" id="ARBA00022840"/>
    </source>
</evidence>
<dbReference type="InterPro" id="IPR009286">
    <property type="entry name" value="Ins_P5_2-kin"/>
</dbReference>
<dbReference type="GO" id="GO:0035299">
    <property type="term" value="F:inositol-1,3,4,5,6-pentakisphosphate 2-kinase activity"/>
    <property type="evidence" value="ECO:0007669"/>
    <property type="project" value="UniProtKB-EC"/>
</dbReference>
<feature type="non-terminal residue" evidence="7">
    <location>
        <position position="1"/>
    </location>
</feature>
<keyword evidence="2 6" id="KW-0808">Transferase</keyword>
<name>A0A8X7XPF6_POLSE</name>
<comment type="domain">
    <text evidence="6">The EXKPK motif is conserved in inositol-pentakisphosphate 2-kinases of both family 1 and 2.</text>
</comment>
<dbReference type="Proteomes" id="UP000886611">
    <property type="component" value="Unassembled WGS sequence"/>
</dbReference>
<dbReference type="EC" id="2.7.1.158" evidence="1 6"/>
<feature type="non-terminal residue" evidence="7">
    <location>
        <position position="198"/>
    </location>
</feature>
<evidence type="ECO:0000313" key="8">
    <source>
        <dbReference type="Proteomes" id="UP000886611"/>
    </source>
</evidence>
<evidence type="ECO:0000313" key="7">
    <source>
        <dbReference type="EMBL" id="KAG2470799.1"/>
    </source>
</evidence>
<dbReference type="PANTHER" id="PTHR14456:SF2">
    <property type="entry name" value="INOSITOL-PENTAKISPHOSPHATE 2-KINASE"/>
    <property type="match status" value="1"/>
</dbReference>
<dbReference type="PANTHER" id="PTHR14456">
    <property type="entry name" value="INOSITOL POLYPHOSPHATE KINASE 1"/>
    <property type="match status" value="1"/>
</dbReference>
<evidence type="ECO:0000256" key="4">
    <source>
        <dbReference type="ARBA" id="ARBA00022777"/>
    </source>
</evidence>
<evidence type="ECO:0000256" key="1">
    <source>
        <dbReference type="ARBA" id="ARBA00012023"/>
    </source>
</evidence>
<sequence>VVQLPLEFVQSVCLKVQQERPDMSAGRLNTESVASVCTNILSKQRMSFALKNLLQEPQNNLKIFKNGTLIYGCKDEKDSLQDLNTLIHHLKPYFYPANGLISGSHGTRTVLNDLIHVITVALLSATDSRRKYIPEGRTYCEASTLHREILRKGISDLPKDCVLSKILQAQTLDNLDIEGLYPLYRRVQQHLEEFPEER</sequence>
<dbReference type="Pfam" id="PF06090">
    <property type="entry name" value="Ins_P5_2-kin"/>
    <property type="match status" value="1"/>
</dbReference>
<keyword evidence="5 6" id="KW-0067">ATP-binding</keyword>
<protein>
    <recommendedName>
        <fullName evidence="1 6">Inositol-pentakisphosphate 2-kinase</fullName>
        <ecNumber evidence="1 6">2.7.1.158</ecNumber>
    </recommendedName>
</protein>
<comment type="catalytic activity">
    <reaction evidence="6">
        <text>1D-myo-inositol 1,3,4,5,6-pentakisphosphate + ATP = 1D-myo-inositol hexakisphosphate + ADP + H(+)</text>
        <dbReference type="Rhea" id="RHEA:20313"/>
        <dbReference type="ChEBI" id="CHEBI:15378"/>
        <dbReference type="ChEBI" id="CHEBI:30616"/>
        <dbReference type="ChEBI" id="CHEBI:57733"/>
        <dbReference type="ChEBI" id="CHEBI:58130"/>
        <dbReference type="ChEBI" id="CHEBI:456216"/>
        <dbReference type="EC" id="2.7.1.158"/>
    </reaction>
</comment>
<evidence type="ECO:0000256" key="6">
    <source>
        <dbReference type="RuleBase" id="RU364126"/>
    </source>
</evidence>
<proteinExistence type="predicted"/>